<proteinExistence type="predicted"/>
<name>V4L1P4_EUTSA</name>
<feature type="domain" description="Retrotransposon Copia-like N-terminal" evidence="1">
    <location>
        <begin position="1"/>
        <end position="40"/>
    </location>
</feature>
<dbReference type="PANTHER" id="PTHR37610">
    <property type="entry name" value="CCHC-TYPE DOMAIN-CONTAINING PROTEIN"/>
    <property type="match status" value="1"/>
</dbReference>
<evidence type="ECO:0000313" key="3">
    <source>
        <dbReference type="Proteomes" id="UP000030689"/>
    </source>
</evidence>
<dbReference type="Proteomes" id="UP000030689">
    <property type="component" value="Unassembled WGS sequence"/>
</dbReference>
<dbReference type="AlphaFoldDB" id="V4L1P4"/>
<dbReference type="Pfam" id="PF14244">
    <property type="entry name" value="Retrotran_gag_3"/>
    <property type="match status" value="1"/>
</dbReference>
<gene>
    <name evidence="2" type="ORF">EUTSA_v10002979mg</name>
</gene>
<evidence type="ECO:0000259" key="1">
    <source>
        <dbReference type="Pfam" id="PF14244"/>
    </source>
</evidence>
<dbReference type="KEGG" id="eus:EUTSA_v10002979mg"/>
<reference evidence="2 3" key="1">
    <citation type="journal article" date="2013" name="Front. Plant Sci.">
        <title>The Reference Genome of the Halophytic Plant Eutrema salsugineum.</title>
        <authorList>
            <person name="Yang R."/>
            <person name="Jarvis D.E."/>
            <person name="Chen H."/>
            <person name="Beilstein M.A."/>
            <person name="Grimwood J."/>
            <person name="Jenkins J."/>
            <person name="Shu S."/>
            <person name="Prochnik S."/>
            <person name="Xin M."/>
            <person name="Ma C."/>
            <person name="Schmutz J."/>
            <person name="Wing R.A."/>
            <person name="Mitchell-Olds T."/>
            <person name="Schumaker K.S."/>
            <person name="Wang X."/>
        </authorList>
    </citation>
    <scope>NUCLEOTIDE SEQUENCE [LARGE SCALE GENOMIC DNA]</scope>
</reference>
<dbReference type="OMA" id="RWIRNDC"/>
<dbReference type="InterPro" id="IPR029472">
    <property type="entry name" value="Copia-like_N"/>
</dbReference>
<dbReference type="PANTHER" id="PTHR37610:SF101">
    <property type="entry name" value="(RAPE) HYPOTHETICAL PROTEIN"/>
    <property type="match status" value="1"/>
</dbReference>
<protein>
    <recommendedName>
        <fullName evidence="1">Retrotransposon Copia-like N-terminal domain-containing protein</fullName>
    </recommendedName>
</protein>
<dbReference type="Gramene" id="ESQ37549">
    <property type="protein sequence ID" value="ESQ37549"/>
    <property type="gene ID" value="EUTSA_v10002979mg"/>
</dbReference>
<dbReference type="EMBL" id="KI517609">
    <property type="protein sequence ID" value="ESQ37549.1"/>
    <property type="molecule type" value="Genomic_DNA"/>
</dbReference>
<sequence>MIITVQLRGENYEDWAKHVRNALRTKRKLGFVDGMLQKPETEAEIEQWVVVNFMLVAWIMNTIEPTLRANISMVEEAFELWEDLKCNSLQGMDRTSVNCEVRF</sequence>
<dbReference type="eggNOG" id="KOG0017">
    <property type="taxonomic scope" value="Eukaryota"/>
</dbReference>
<accession>V4L1P4</accession>
<evidence type="ECO:0000313" key="2">
    <source>
        <dbReference type="EMBL" id="ESQ37549.1"/>
    </source>
</evidence>
<organism evidence="2 3">
    <name type="scientific">Eutrema salsugineum</name>
    <name type="common">Saltwater cress</name>
    <name type="synonym">Sisymbrium salsugineum</name>
    <dbReference type="NCBI Taxonomy" id="72664"/>
    <lineage>
        <taxon>Eukaryota</taxon>
        <taxon>Viridiplantae</taxon>
        <taxon>Streptophyta</taxon>
        <taxon>Embryophyta</taxon>
        <taxon>Tracheophyta</taxon>
        <taxon>Spermatophyta</taxon>
        <taxon>Magnoliopsida</taxon>
        <taxon>eudicotyledons</taxon>
        <taxon>Gunneridae</taxon>
        <taxon>Pentapetalae</taxon>
        <taxon>rosids</taxon>
        <taxon>malvids</taxon>
        <taxon>Brassicales</taxon>
        <taxon>Brassicaceae</taxon>
        <taxon>Eutremeae</taxon>
        <taxon>Eutrema</taxon>
    </lineage>
</organism>
<keyword evidence="3" id="KW-1185">Reference proteome</keyword>